<sequence>MEQRLMEFLPQIKVLNGLMRYSERTIGSLKVLARDIEELVGDNIVSTKYMGSLKGVTHGVAIFIERELVDMNALMEIGDSKEFNSIDQLNLVGRINHKLRKVLSANVFSAQTEQSLWLSIGTLLRLFGYMGFHASSLKEQQLYGGYVSSGMTGEPVLVHMLVLKHN</sequence>
<accession>A0ABW9JKK1</accession>
<dbReference type="Proteomes" id="UP001517367">
    <property type="component" value="Unassembled WGS sequence"/>
</dbReference>
<evidence type="ECO:0000313" key="1">
    <source>
        <dbReference type="EMBL" id="MFN0292461.1"/>
    </source>
</evidence>
<dbReference type="RefSeq" id="WP_138728507.1">
    <property type="nucleotide sequence ID" value="NZ_SRMP02000023.1"/>
</dbReference>
<gene>
    <name evidence="1" type="ORF">E5L68_013735</name>
</gene>
<keyword evidence="2" id="KW-1185">Reference proteome</keyword>
<dbReference type="EMBL" id="SRMP02000023">
    <property type="protein sequence ID" value="MFN0292461.1"/>
    <property type="molecule type" value="Genomic_DNA"/>
</dbReference>
<proteinExistence type="predicted"/>
<protein>
    <submittedName>
        <fullName evidence="1">Uncharacterized protein</fullName>
    </submittedName>
</protein>
<name>A0ABW9JKK1_9SPHI</name>
<organism evidence="1 2">
    <name type="scientific">Pedobacter helvus</name>
    <dbReference type="NCBI Taxonomy" id="2563444"/>
    <lineage>
        <taxon>Bacteria</taxon>
        <taxon>Pseudomonadati</taxon>
        <taxon>Bacteroidota</taxon>
        <taxon>Sphingobacteriia</taxon>
        <taxon>Sphingobacteriales</taxon>
        <taxon>Sphingobacteriaceae</taxon>
        <taxon>Pedobacter</taxon>
    </lineage>
</organism>
<evidence type="ECO:0000313" key="2">
    <source>
        <dbReference type="Proteomes" id="UP001517367"/>
    </source>
</evidence>
<reference evidence="1 2" key="1">
    <citation type="submission" date="2024-12" db="EMBL/GenBank/DDBJ databases">
        <authorList>
            <person name="Hu S."/>
        </authorList>
    </citation>
    <scope>NUCLEOTIDE SEQUENCE [LARGE SCALE GENOMIC DNA]</scope>
    <source>
        <strain evidence="1 2">P-25</strain>
    </source>
</reference>
<comment type="caution">
    <text evidence="1">The sequence shown here is derived from an EMBL/GenBank/DDBJ whole genome shotgun (WGS) entry which is preliminary data.</text>
</comment>